<dbReference type="InterPro" id="IPR002938">
    <property type="entry name" value="FAD-bd"/>
</dbReference>
<evidence type="ECO:0000256" key="1">
    <source>
        <dbReference type="ARBA" id="ARBA00023002"/>
    </source>
</evidence>
<dbReference type="InterPro" id="IPR036188">
    <property type="entry name" value="FAD/NAD-bd_sf"/>
</dbReference>
<evidence type="ECO:0000259" key="3">
    <source>
        <dbReference type="Pfam" id="PF01494"/>
    </source>
</evidence>
<dbReference type="Pfam" id="PF01494">
    <property type="entry name" value="FAD_binding_3"/>
    <property type="match status" value="1"/>
</dbReference>
<dbReference type="Gene3D" id="3.50.50.60">
    <property type="entry name" value="FAD/NAD(P)-binding domain"/>
    <property type="match status" value="1"/>
</dbReference>
<feature type="domain" description="FAD-binding" evidence="3">
    <location>
        <begin position="131"/>
        <end position="323"/>
    </location>
</feature>
<dbReference type="OrthoDB" id="9804454at2"/>
<dbReference type="EC" id="1.-.-.-" evidence="4"/>
<keyword evidence="5" id="KW-1185">Reference proteome</keyword>
<keyword evidence="2" id="KW-0520">NAD</keyword>
<dbReference type="InParanoid" id="A0A1Y5TEQ0"/>
<reference evidence="4 5" key="1">
    <citation type="submission" date="2017-03" db="EMBL/GenBank/DDBJ databases">
        <authorList>
            <person name="Afonso C.L."/>
            <person name="Miller P.J."/>
            <person name="Scott M.A."/>
            <person name="Spackman E."/>
            <person name="Goraichik I."/>
            <person name="Dimitrov K.M."/>
            <person name="Suarez D.L."/>
            <person name="Swayne D.E."/>
        </authorList>
    </citation>
    <scope>NUCLEOTIDE SEQUENCE [LARGE SCALE GENOMIC DNA]</scope>
    <source>
        <strain evidence="4 5">CECT 7691</strain>
    </source>
</reference>
<sequence length="377" mass="41527">MLRSIAIVGAGPAGLYLAYLLKRRWPALDVTVHEQNAADATFGFGVVFSGRALEFLAADDPETHDAIIPHMESWDDITVIHRGETIRIDGVSFSAIGRLHLLTLLQARARDAGARLVFGSRLESLDALAGADLVVGADGVNSLVREAAPVDFGARIDHLGNRFVWYGVEKPFDTLTQTFVETEFGAFNAHHYRYTPTMSTFIVEADPIAWERAGFAGMDEAATRALCGEIFADVLEGAPLVGNKSHWRNFPKLACARWHGGRHVLLGDALHTAHYSIGSGTRLAVEDAIALDRALGATPDDLGVALAAYEAARRPVVDKLVAAANRSAEWYEDFASHMAQDPWRFARSYITRAGRVDEERLNRMAPRFMRDYRRNCH</sequence>
<dbReference type="SUPFAM" id="SSF51905">
    <property type="entry name" value="FAD/NAD(P)-binding domain"/>
    <property type="match status" value="1"/>
</dbReference>
<evidence type="ECO:0000256" key="2">
    <source>
        <dbReference type="ARBA" id="ARBA00023027"/>
    </source>
</evidence>
<gene>
    <name evidence="4" type="primary">vioD</name>
    <name evidence="4" type="ORF">OCH7691_02649</name>
</gene>
<dbReference type="AlphaFoldDB" id="A0A1Y5TEQ0"/>
<dbReference type="PRINTS" id="PR00420">
    <property type="entry name" value="RNGMNOXGNASE"/>
</dbReference>
<keyword evidence="1 4" id="KW-0560">Oxidoreductase</keyword>
<name>A0A1Y5TEQ0_9PROT</name>
<proteinExistence type="predicted"/>
<organism evidence="4 5">
    <name type="scientific">Oceanibacterium hippocampi</name>
    <dbReference type="NCBI Taxonomy" id="745714"/>
    <lineage>
        <taxon>Bacteria</taxon>
        <taxon>Pseudomonadati</taxon>
        <taxon>Pseudomonadota</taxon>
        <taxon>Alphaproteobacteria</taxon>
        <taxon>Sneathiellales</taxon>
        <taxon>Sneathiellaceae</taxon>
        <taxon>Oceanibacterium</taxon>
    </lineage>
</organism>
<dbReference type="GO" id="GO:0016491">
    <property type="term" value="F:oxidoreductase activity"/>
    <property type="evidence" value="ECO:0007669"/>
    <property type="project" value="UniProtKB-KW"/>
</dbReference>
<dbReference type="Proteomes" id="UP000193200">
    <property type="component" value="Unassembled WGS sequence"/>
</dbReference>
<evidence type="ECO:0000313" key="5">
    <source>
        <dbReference type="Proteomes" id="UP000193200"/>
    </source>
</evidence>
<dbReference type="Gene3D" id="3.30.9.20">
    <property type="match status" value="1"/>
</dbReference>
<dbReference type="GO" id="GO:0071949">
    <property type="term" value="F:FAD binding"/>
    <property type="evidence" value="ECO:0007669"/>
    <property type="project" value="InterPro"/>
</dbReference>
<dbReference type="InterPro" id="IPR050631">
    <property type="entry name" value="PheA/TfdB_FAD_monoxygenase"/>
</dbReference>
<accession>A0A1Y5TEQ0</accession>
<dbReference type="PANTHER" id="PTHR43476:SF4">
    <property type="entry name" value="BLR0106 PROTEIN"/>
    <property type="match status" value="1"/>
</dbReference>
<dbReference type="RefSeq" id="WP_085883981.1">
    <property type="nucleotide sequence ID" value="NZ_FWFR01000002.1"/>
</dbReference>
<dbReference type="EMBL" id="FWFR01000002">
    <property type="protein sequence ID" value="SLN60237.1"/>
    <property type="molecule type" value="Genomic_DNA"/>
</dbReference>
<dbReference type="PANTHER" id="PTHR43476">
    <property type="entry name" value="3-(3-HYDROXY-PHENYL)PROPIONATE/3-HYDROXYCINNAMIC ACID HYDROXYLASE"/>
    <property type="match status" value="1"/>
</dbReference>
<dbReference type="Pfam" id="PF13450">
    <property type="entry name" value="NAD_binding_8"/>
    <property type="match status" value="1"/>
</dbReference>
<evidence type="ECO:0000313" key="4">
    <source>
        <dbReference type="EMBL" id="SLN60237.1"/>
    </source>
</evidence>
<protein>
    <submittedName>
        <fullName evidence="4">Putative tryptophan hydroxylase VioD</fullName>
        <ecNumber evidence="4">1.-.-.-</ecNumber>
    </submittedName>
</protein>